<keyword evidence="2" id="KW-1185">Reference proteome</keyword>
<evidence type="ECO:0000313" key="2">
    <source>
        <dbReference type="Proteomes" id="UP001239111"/>
    </source>
</evidence>
<organism evidence="1 2">
    <name type="scientific">Eretmocerus hayati</name>
    <dbReference type="NCBI Taxonomy" id="131215"/>
    <lineage>
        <taxon>Eukaryota</taxon>
        <taxon>Metazoa</taxon>
        <taxon>Ecdysozoa</taxon>
        <taxon>Arthropoda</taxon>
        <taxon>Hexapoda</taxon>
        <taxon>Insecta</taxon>
        <taxon>Pterygota</taxon>
        <taxon>Neoptera</taxon>
        <taxon>Endopterygota</taxon>
        <taxon>Hymenoptera</taxon>
        <taxon>Apocrita</taxon>
        <taxon>Proctotrupomorpha</taxon>
        <taxon>Chalcidoidea</taxon>
        <taxon>Aphelinidae</taxon>
        <taxon>Aphelininae</taxon>
        <taxon>Eretmocerus</taxon>
    </lineage>
</organism>
<proteinExistence type="predicted"/>
<dbReference type="EMBL" id="CM056741">
    <property type="protein sequence ID" value="KAJ8683688.1"/>
    <property type="molecule type" value="Genomic_DNA"/>
</dbReference>
<dbReference type="Proteomes" id="UP001239111">
    <property type="component" value="Chromosome 1"/>
</dbReference>
<protein>
    <submittedName>
        <fullName evidence="1">Uncharacterized protein</fullName>
    </submittedName>
</protein>
<sequence>MEPESESVQKKAKVKPNLDIQVAECVRQFELPQQFPSTVVKLYLPKHATDSILPALKSKKSQNSISSLPLPGGLKFIPNKEVPLTENLQKLKLKLPDGRDLGEVKIVRSSHVEQNSSAKFIPMPKIGQNFNNLDLLQGNTTATVNNAKPKIKTVTRVVSSINATKRSNATESPQTQSHLINGNHHPPPETDTQNEIALPSSSQFSNRVRSNPKTKEVVVHNTNADMIKKIRVEDLNGDFKTITLKNLAGSPKIVMLKKDNLTGQHSLDKNSSPKPPKKNQAINFGIHRAVEDPSFKNPENSLIMRKRENCALGQSNDSHPKRVRLEAESVNHRNELSGKRDVLQSEPTSHISQESILSSNMNSQSGKDSKELSVVSSYKNNDQDLVWDDGGVTDLSSGKSHHNSYSCYLNTSRESPESKGAQKSPQFIDIDDFNQTTNDNFLDSQDTSFDILEKAVLSVNDASLRAKALQALRECGMRAKRTIPLKRPIASKMIIDSTTQTEVFSLLKSEEFILVNEKSPSLVKIKEGRKTLGQPINTTSRSIHTAISESDFQTEFKNELDGVVTKLFPDSTGPSEIKDALLQNQKTRAKAILKQIKEDFESASKYDNDGWLGIHRAVMNNSVMEVQRHIIIMKAAKQSIDVCTQDGQTSLELAVEYEVNPQIVQVLLDAGAQPVSSKYMHDSAVHLAAKTSAKILILLLKYVNTDNRLLLNKKDSEGLAPIHHCAQYGNLEGVKELLKHGIDVNLKDDKSGRTALFYAVERRNPSVPADKYYEIAHALLNKGALSNIPIFSKHTVLSMIDEVKNLPLKIALNKAIR</sequence>
<gene>
    <name evidence="1" type="ORF">QAD02_019480</name>
</gene>
<reference evidence="1" key="1">
    <citation type="submission" date="2023-04" db="EMBL/GenBank/DDBJ databases">
        <title>A chromosome-level genome assembly of the parasitoid wasp Eretmocerus hayati.</title>
        <authorList>
            <person name="Zhong Y."/>
            <person name="Liu S."/>
            <person name="Liu Y."/>
        </authorList>
    </citation>
    <scope>NUCLEOTIDE SEQUENCE</scope>
    <source>
        <strain evidence="1">ZJU_SS_LIU_2023</strain>
    </source>
</reference>
<comment type="caution">
    <text evidence="1">The sequence shown here is derived from an EMBL/GenBank/DDBJ whole genome shotgun (WGS) entry which is preliminary data.</text>
</comment>
<accession>A0ACC2PKT2</accession>
<name>A0ACC2PKT2_9HYME</name>
<evidence type="ECO:0000313" key="1">
    <source>
        <dbReference type="EMBL" id="KAJ8683688.1"/>
    </source>
</evidence>